<gene>
    <name evidence="2" type="primary">Contig7136.g7633</name>
    <name evidence="2" type="ORF">STYLEM_15886</name>
</gene>
<evidence type="ECO:0000313" key="2">
    <source>
        <dbReference type="EMBL" id="CDW86787.1"/>
    </source>
</evidence>
<feature type="compositionally biased region" description="Basic and acidic residues" evidence="1">
    <location>
        <begin position="85"/>
        <end position="99"/>
    </location>
</feature>
<evidence type="ECO:0000256" key="1">
    <source>
        <dbReference type="SAM" id="MobiDB-lite"/>
    </source>
</evidence>
<dbReference type="InParanoid" id="A0A078B037"/>
<dbReference type="EMBL" id="CCKQ01014976">
    <property type="protein sequence ID" value="CDW86787.1"/>
    <property type="molecule type" value="Genomic_DNA"/>
</dbReference>
<evidence type="ECO:0000313" key="3">
    <source>
        <dbReference type="Proteomes" id="UP000039865"/>
    </source>
</evidence>
<feature type="compositionally biased region" description="Polar residues" evidence="1">
    <location>
        <begin position="104"/>
        <end position="116"/>
    </location>
</feature>
<reference evidence="2 3" key="1">
    <citation type="submission" date="2014-06" db="EMBL/GenBank/DDBJ databases">
        <authorList>
            <person name="Swart Estienne"/>
        </authorList>
    </citation>
    <scope>NUCLEOTIDE SEQUENCE [LARGE SCALE GENOMIC DNA]</scope>
    <source>
        <strain evidence="2 3">130c</strain>
    </source>
</reference>
<keyword evidence="3" id="KW-1185">Reference proteome</keyword>
<dbReference type="Proteomes" id="UP000039865">
    <property type="component" value="Unassembled WGS sequence"/>
</dbReference>
<proteinExistence type="predicted"/>
<feature type="region of interest" description="Disordered" evidence="1">
    <location>
        <begin position="85"/>
        <end position="116"/>
    </location>
</feature>
<organism evidence="2 3">
    <name type="scientific">Stylonychia lemnae</name>
    <name type="common">Ciliate</name>
    <dbReference type="NCBI Taxonomy" id="5949"/>
    <lineage>
        <taxon>Eukaryota</taxon>
        <taxon>Sar</taxon>
        <taxon>Alveolata</taxon>
        <taxon>Ciliophora</taxon>
        <taxon>Intramacronucleata</taxon>
        <taxon>Spirotrichea</taxon>
        <taxon>Stichotrichia</taxon>
        <taxon>Sporadotrichida</taxon>
        <taxon>Oxytrichidae</taxon>
        <taxon>Stylonychinae</taxon>
        <taxon>Stylonychia</taxon>
    </lineage>
</organism>
<protein>
    <submittedName>
        <fullName evidence="2">Uncharacterized protein</fullName>
    </submittedName>
</protein>
<dbReference type="AlphaFoldDB" id="A0A078B037"/>
<name>A0A078B037_STYLE</name>
<accession>A0A078B037</accession>
<sequence length="116" mass="13628">MYGRRHYTSSATPSQEWKPSVKIVEPVSHDNDRIIGAKKIITHFTIVKPRVERVHFVEKSSSGSLEDLLSGKMFLQKNRGVKAKMMEDTVKQRREEDRKRRTLQYLQTQPQNQLNF</sequence>